<organism evidence="6 7">
    <name type="scientific">Citrullus colocynthis</name>
    <name type="common">colocynth</name>
    <dbReference type="NCBI Taxonomy" id="252529"/>
    <lineage>
        <taxon>Eukaryota</taxon>
        <taxon>Viridiplantae</taxon>
        <taxon>Streptophyta</taxon>
        <taxon>Embryophyta</taxon>
        <taxon>Tracheophyta</taxon>
        <taxon>Spermatophyta</taxon>
        <taxon>Magnoliopsida</taxon>
        <taxon>eudicotyledons</taxon>
        <taxon>Gunneridae</taxon>
        <taxon>Pentapetalae</taxon>
        <taxon>rosids</taxon>
        <taxon>fabids</taxon>
        <taxon>Cucurbitales</taxon>
        <taxon>Cucurbitaceae</taxon>
        <taxon>Benincaseae</taxon>
        <taxon>Citrullus</taxon>
    </lineage>
</organism>
<comment type="pathway">
    <text evidence="1">Secondary metabolite biosynthesis; terpenoid biosynthesis.</text>
</comment>
<dbReference type="InterPro" id="IPR058980">
    <property type="entry name" value="Glyco_transf_N"/>
</dbReference>
<dbReference type="Gene3D" id="3.40.50.2000">
    <property type="entry name" value="Glycogen Phosphorylase B"/>
    <property type="match status" value="3"/>
</dbReference>
<dbReference type="InterPro" id="IPR002213">
    <property type="entry name" value="UDP_glucos_trans"/>
</dbReference>
<reference evidence="6 7" key="1">
    <citation type="submission" date="2024-03" db="EMBL/GenBank/DDBJ databases">
        <authorList>
            <person name="Gkanogiannis A."/>
            <person name="Becerra Lopez-Lavalle L."/>
        </authorList>
    </citation>
    <scope>NUCLEOTIDE SEQUENCE [LARGE SCALE GENOMIC DNA]</scope>
</reference>
<keyword evidence="3 4" id="KW-0808">Transferase</keyword>
<dbReference type="InterPro" id="IPR035595">
    <property type="entry name" value="UDP_glycos_trans_CS"/>
</dbReference>
<proteinExistence type="inferred from homology"/>
<dbReference type="PANTHER" id="PTHR11926:SF1560">
    <property type="entry name" value="UDP-GLYCOSYLTRANSFERASE 74E1-RELATED"/>
    <property type="match status" value="1"/>
</dbReference>
<feature type="domain" description="Glycosyltransferase N-terminal" evidence="5">
    <location>
        <begin position="15"/>
        <end position="50"/>
    </location>
</feature>
<evidence type="ECO:0000256" key="4">
    <source>
        <dbReference type="RuleBase" id="RU003718"/>
    </source>
</evidence>
<comment type="similarity">
    <text evidence="2 4">Belongs to the UDP-glycosyltransferase family.</text>
</comment>
<gene>
    <name evidence="6" type="ORF">CITCOLO1_LOCUS885</name>
</gene>
<name>A0ABP0XN64_9ROSI</name>
<dbReference type="Pfam" id="PF26168">
    <property type="entry name" value="Glyco_transf_N"/>
    <property type="match status" value="1"/>
</dbReference>
<dbReference type="EMBL" id="OZ021735">
    <property type="protein sequence ID" value="CAK9309324.1"/>
    <property type="molecule type" value="Genomic_DNA"/>
</dbReference>
<accession>A0ABP0XN64</accession>
<evidence type="ECO:0000313" key="7">
    <source>
        <dbReference type="Proteomes" id="UP001642487"/>
    </source>
</evidence>
<dbReference type="Proteomes" id="UP001642487">
    <property type="component" value="Chromosome 1"/>
</dbReference>
<evidence type="ECO:0000256" key="2">
    <source>
        <dbReference type="ARBA" id="ARBA00009995"/>
    </source>
</evidence>
<dbReference type="CDD" id="cd03784">
    <property type="entry name" value="GT1_Gtf-like"/>
    <property type="match status" value="1"/>
</dbReference>
<sequence length="319" mass="35787">MGSHRNNVDDEGRGVHIVVVPSPAQGHINPLLQFSKHLAARPGLTLTFPTIFTDAAAVHLPATIPSLTLQQVPVSPYDGTKPETPIGFWERTQTSFRLHIVELISRHESDGDRVACVVFLTDQFLHLNNADWIFINTFDSLEPQEAEWMGQQLPFKSIGPMLPSIYLDGRLQDDTCYGLSLLESNMDSTMNWLHYKHNASVVYVSFGSLAEAIMEQIEELAMALKLSNRFFLWVVRESEIHKLPPNFIEDTSEKGLVVNWCPQLQVLGHKSVGCFITHCGWNSMLEALSLGVPLVAMAQWSDQLTNASMWKMYGRLGRG</sequence>
<evidence type="ECO:0000259" key="5">
    <source>
        <dbReference type="Pfam" id="PF26168"/>
    </source>
</evidence>
<keyword evidence="4" id="KW-0328">Glycosyltransferase</keyword>
<evidence type="ECO:0000313" key="6">
    <source>
        <dbReference type="EMBL" id="CAK9309324.1"/>
    </source>
</evidence>
<evidence type="ECO:0000256" key="1">
    <source>
        <dbReference type="ARBA" id="ARBA00004721"/>
    </source>
</evidence>
<dbReference type="PROSITE" id="PS00375">
    <property type="entry name" value="UDPGT"/>
    <property type="match status" value="1"/>
</dbReference>
<dbReference type="PANTHER" id="PTHR11926">
    <property type="entry name" value="GLUCOSYL/GLUCURONOSYL TRANSFERASES"/>
    <property type="match status" value="1"/>
</dbReference>
<dbReference type="Pfam" id="PF00201">
    <property type="entry name" value="UDPGT"/>
    <property type="match status" value="1"/>
</dbReference>
<protein>
    <recommendedName>
        <fullName evidence="5">Glycosyltransferase N-terminal domain-containing protein</fullName>
    </recommendedName>
</protein>
<keyword evidence="7" id="KW-1185">Reference proteome</keyword>
<dbReference type="SUPFAM" id="SSF53756">
    <property type="entry name" value="UDP-Glycosyltransferase/glycogen phosphorylase"/>
    <property type="match status" value="1"/>
</dbReference>
<evidence type="ECO:0000256" key="3">
    <source>
        <dbReference type="ARBA" id="ARBA00022679"/>
    </source>
</evidence>